<feature type="compositionally biased region" description="Basic and acidic residues" evidence="9">
    <location>
        <begin position="3680"/>
        <end position="3689"/>
    </location>
</feature>
<evidence type="ECO:0000313" key="13">
    <source>
        <dbReference type="Proteomes" id="UP001162905"/>
    </source>
</evidence>
<feature type="domain" description="Haemolysin-type calcium binding-related" evidence="11">
    <location>
        <begin position="5212"/>
        <end position="5254"/>
    </location>
</feature>
<feature type="domain" description="Haemolysin-type calcium binding-related" evidence="11">
    <location>
        <begin position="3903"/>
        <end position="3945"/>
    </location>
</feature>
<keyword evidence="3" id="KW-0964">Secreted</keyword>
<dbReference type="InterPro" id="IPR011049">
    <property type="entry name" value="Serralysin-like_metalloprot_C"/>
</dbReference>
<feature type="domain" description="Haemolysin-type calcium binding-related" evidence="11">
    <location>
        <begin position="5575"/>
        <end position="5611"/>
    </location>
</feature>
<keyword evidence="7" id="KW-0843">Virulence</keyword>
<dbReference type="PRINTS" id="PR01488">
    <property type="entry name" value="RTXTOXINA"/>
</dbReference>
<evidence type="ECO:0000256" key="10">
    <source>
        <dbReference type="SAM" id="Phobius"/>
    </source>
</evidence>
<proteinExistence type="predicted"/>
<feature type="domain" description="Haemolysin-type calcium binding-related" evidence="11">
    <location>
        <begin position="3757"/>
        <end position="3800"/>
    </location>
</feature>
<protein>
    <submittedName>
        <fullName evidence="12">Calcium-binding protein</fullName>
    </submittedName>
</protein>
<feature type="region of interest" description="Disordered" evidence="9">
    <location>
        <begin position="3972"/>
        <end position="4002"/>
    </location>
</feature>
<feature type="compositionally biased region" description="Low complexity" evidence="9">
    <location>
        <begin position="1566"/>
        <end position="1575"/>
    </location>
</feature>
<keyword evidence="13" id="KW-1185">Reference proteome</keyword>
<keyword evidence="6" id="KW-0106">Calcium</keyword>
<dbReference type="Pfam" id="PF06594">
    <property type="entry name" value="HCBP_related"/>
    <property type="match status" value="26"/>
</dbReference>
<dbReference type="PANTHER" id="PTHR38340">
    <property type="entry name" value="S-LAYER PROTEIN"/>
    <property type="match status" value="1"/>
</dbReference>
<feature type="region of interest" description="Disordered" evidence="9">
    <location>
        <begin position="3678"/>
        <end position="3702"/>
    </location>
</feature>
<dbReference type="InterPro" id="IPR010566">
    <property type="entry name" value="Haemolys_ca-bd"/>
</dbReference>
<feature type="region of interest" description="Disordered" evidence="9">
    <location>
        <begin position="2915"/>
        <end position="2937"/>
    </location>
</feature>
<dbReference type="EMBL" id="JAKJXH010000021">
    <property type="protein sequence ID" value="MCF7544292.1"/>
    <property type="molecule type" value="Genomic_DNA"/>
</dbReference>
<feature type="region of interest" description="Disordered" evidence="9">
    <location>
        <begin position="3304"/>
        <end position="3325"/>
    </location>
</feature>
<feature type="domain" description="Haemolysin-type calcium binding-related" evidence="11">
    <location>
        <begin position="3223"/>
        <end position="3266"/>
    </location>
</feature>
<feature type="region of interest" description="Disordered" evidence="9">
    <location>
        <begin position="4539"/>
        <end position="4568"/>
    </location>
</feature>
<evidence type="ECO:0000256" key="4">
    <source>
        <dbReference type="ARBA" id="ARBA00022656"/>
    </source>
</evidence>
<accession>A0ABS9IA48</accession>
<dbReference type="RefSeq" id="WP_237253725.1">
    <property type="nucleotide sequence ID" value="NZ_JAKJXH010000021.1"/>
</dbReference>
<feature type="domain" description="Haemolysin-type calcium binding-related" evidence="11">
    <location>
        <begin position="844"/>
        <end position="887"/>
    </location>
</feature>
<evidence type="ECO:0000256" key="9">
    <source>
        <dbReference type="SAM" id="MobiDB-lite"/>
    </source>
</evidence>
<feature type="transmembrane region" description="Helical" evidence="10">
    <location>
        <begin position="188"/>
        <end position="209"/>
    </location>
</feature>
<dbReference type="SUPFAM" id="SSF51120">
    <property type="entry name" value="beta-Roll"/>
    <property type="match status" value="29"/>
</dbReference>
<feature type="region of interest" description="Disordered" evidence="9">
    <location>
        <begin position="1340"/>
        <end position="1370"/>
    </location>
</feature>
<feature type="region of interest" description="Disordered" evidence="9">
    <location>
        <begin position="931"/>
        <end position="964"/>
    </location>
</feature>
<name>A0ABS9IA48_9PSED</name>
<feature type="domain" description="Haemolysin-type calcium binding-related" evidence="11">
    <location>
        <begin position="2469"/>
        <end position="2512"/>
    </location>
</feature>
<feature type="domain" description="Haemolysin-type calcium binding-related" evidence="11">
    <location>
        <begin position="1698"/>
        <end position="1741"/>
    </location>
</feature>
<evidence type="ECO:0000256" key="7">
    <source>
        <dbReference type="ARBA" id="ARBA00023026"/>
    </source>
</evidence>
<feature type="domain" description="Haemolysin-type calcium binding-related" evidence="11">
    <location>
        <begin position="4849"/>
        <end position="4891"/>
    </location>
</feature>
<dbReference type="PROSITE" id="PS00330">
    <property type="entry name" value="HEMOLYSIN_CALCIUM"/>
    <property type="match status" value="68"/>
</dbReference>
<feature type="domain" description="Haemolysin-type calcium binding-related" evidence="11">
    <location>
        <begin position="4285"/>
        <end position="4328"/>
    </location>
</feature>
<feature type="domain" description="Haemolysin-type calcium binding-related" evidence="11">
    <location>
        <begin position="1480"/>
        <end position="1523"/>
    </location>
</feature>
<feature type="domain" description="Haemolysin-type calcium binding-related" evidence="11">
    <location>
        <begin position="1262"/>
        <end position="1304"/>
    </location>
</feature>
<reference evidence="12" key="1">
    <citation type="submission" date="2022-01" db="EMBL/GenBank/DDBJ databases">
        <title>Pseudomonas sp. nov. isolated from Antarctic regolith.</title>
        <authorList>
            <person name="Novakova D."/>
            <person name="Sedlar K."/>
        </authorList>
    </citation>
    <scope>NUCLEOTIDE SEQUENCE</scope>
    <source>
        <strain evidence="12">P2647</strain>
    </source>
</reference>
<evidence type="ECO:0000256" key="2">
    <source>
        <dbReference type="ARBA" id="ARBA00004613"/>
    </source>
</evidence>
<evidence type="ECO:0000256" key="1">
    <source>
        <dbReference type="ARBA" id="ARBA00004370"/>
    </source>
</evidence>
<feature type="region of interest" description="Disordered" evidence="9">
    <location>
        <begin position="4181"/>
        <end position="4202"/>
    </location>
</feature>
<feature type="domain" description="Haemolysin-type calcium binding-related" evidence="11">
    <location>
        <begin position="3021"/>
        <end position="3063"/>
    </location>
</feature>
<feature type="compositionally biased region" description="Low complexity" evidence="9">
    <location>
        <begin position="1796"/>
        <end position="1806"/>
    </location>
</feature>
<keyword evidence="10" id="KW-0812">Transmembrane</keyword>
<dbReference type="Proteomes" id="UP001162905">
    <property type="component" value="Unassembled WGS sequence"/>
</dbReference>
<feature type="domain" description="Haemolysin-type calcium binding-related" evidence="11">
    <location>
        <begin position="3407"/>
        <end position="3449"/>
    </location>
</feature>
<feature type="region of interest" description="Disordered" evidence="9">
    <location>
        <begin position="4719"/>
        <end position="4751"/>
    </location>
</feature>
<gene>
    <name evidence="12" type="ORF">L4G47_19030</name>
</gene>
<comment type="subcellular location">
    <subcellularLocation>
        <location evidence="1">Membrane</location>
    </subcellularLocation>
    <subcellularLocation>
        <location evidence="2">Secreted</location>
    </subcellularLocation>
</comment>
<feature type="region of interest" description="Disordered" evidence="9">
    <location>
        <begin position="1552"/>
        <end position="1607"/>
    </location>
</feature>
<feature type="compositionally biased region" description="Low complexity" evidence="9">
    <location>
        <begin position="4559"/>
        <end position="4568"/>
    </location>
</feature>
<feature type="region of interest" description="Disordered" evidence="9">
    <location>
        <begin position="3099"/>
        <end position="3167"/>
    </location>
</feature>
<dbReference type="Pfam" id="PF00353">
    <property type="entry name" value="HemolysinCabind"/>
    <property type="match status" value="57"/>
</dbReference>
<keyword evidence="10" id="KW-1133">Transmembrane helix</keyword>
<dbReference type="PANTHER" id="PTHR38340:SF1">
    <property type="entry name" value="S-LAYER PROTEIN"/>
    <property type="match status" value="1"/>
</dbReference>
<organism evidence="12 13">
    <name type="scientific">Pseudomonas petrae</name>
    <dbReference type="NCBI Taxonomy" id="2912190"/>
    <lineage>
        <taxon>Bacteria</taxon>
        <taxon>Pseudomonadati</taxon>
        <taxon>Pseudomonadota</taxon>
        <taxon>Gammaproteobacteria</taxon>
        <taxon>Pseudomonadales</taxon>
        <taxon>Pseudomonadaceae</taxon>
        <taxon>Pseudomonas</taxon>
    </lineage>
</organism>
<comment type="caution">
    <text evidence="12">The sequence shown here is derived from an EMBL/GenBank/DDBJ whole genome shotgun (WGS) entry which is preliminary data.</text>
</comment>
<feature type="region of interest" description="Disordered" evidence="9">
    <location>
        <begin position="2541"/>
        <end position="2568"/>
    </location>
</feature>
<dbReference type="Gene3D" id="2.150.10.10">
    <property type="entry name" value="Serralysin-like metalloprotease, C-terminal"/>
    <property type="match status" value="37"/>
</dbReference>
<dbReference type="PRINTS" id="PR00313">
    <property type="entry name" value="CABNDNGRPT"/>
</dbReference>
<evidence type="ECO:0000259" key="11">
    <source>
        <dbReference type="Pfam" id="PF06594"/>
    </source>
</evidence>
<feature type="domain" description="Haemolysin-type calcium binding-related" evidence="11">
    <location>
        <begin position="2101"/>
        <end position="2143"/>
    </location>
</feature>
<dbReference type="InterPro" id="IPR001343">
    <property type="entry name" value="Hemolysn_Ca-bd"/>
</dbReference>
<feature type="region of interest" description="Disordered" evidence="9">
    <location>
        <begin position="1122"/>
        <end position="1216"/>
    </location>
</feature>
<dbReference type="InterPro" id="IPR050557">
    <property type="entry name" value="RTX_toxin/Mannuronan_C5-epim"/>
</dbReference>
<dbReference type="InterPro" id="IPR003995">
    <property type="entry name" value="RTX_toxin_determinant-A"/>
</dbReference>
<dbReference type="InterPro" id="IPR018511">
    <property type="entry name" value="Hemolysin-typ_Ca-bd_CS"/>
</dbReference>
<feature type="domain" description="Haemolysin-type calcium binding-related" evidence="11">
    <location>
        <begin position="2837"/>
        <end position="2880"/>
    </location>
</feature>
<feature type="domain" description="Haemolysin-type calcium binding-related" evidence="11">
    <location>
        <begin position="2285"/>
        <end position="2328"/>
    </location>
</feature>
<feature type="region of interest" description="Disordered" evidence="9">
    <location>
        <begin position="2354"/>
        <end position="2385"/>
    </location>
</feature>
<feature type="compositionally biased region" description="Low complexity" evidence="9">
    <location>
        <begin position="3157"/>
        <end position="3167"/>
    </location>
</feature>
<feature type="region of interest" description="Disordered" evidence="9">
    <location>
        <begin position="4157"/>
        <end position="4176"/>
    </location>
</feature>
<sequence length="5653" mass="585049">MQIITMEQISSALDAASNDVSEGFTAYWTGVTNAIGASSEIIKDAASASAADYERIGREMSDLAADYSRSLANLADGVGNAADRATLNQTAATLSAAIDNIRSSGSDAYSEYGRSVALAAGEARKAGLAEVGGSLVDSLNLGLATAAAVESGAEADWDKVGGVAAGMIGSAVLAEAAAWLIPIMLTPLGLAGAPLLAAVFVGVAAAAIIGDKGGDWLFSLVKGFSDNYISPAVSSYFSSAYSYIDPLVIDLDGDGVETVSKDNGIVFDHDGDGHKLGTGWVSADDGLFVMDRNGNGTIDNGTELFGVNTLLKTGSAAKSGFEAIADLDENADGVLDQADLAFDKIMVWQDKNQDGISQLSELKTLSDLGVKSIKVSGAASTTANNGNVISGIGSYTRTDPSTGVESDGLVGTIDFAQNTFYRDFPDKIKLDDEVQSLPEMKGSGTVRDLREASMLSDELKQVLAEYSHAIDYKTQFSMVGGLLDAWANTGNMMSFSERAESLSSDLYKIKFSYSWELQSGGVTPTGTQLAQKAALDKIRILEAFTGVKYFDFSASSVSQGAGRNIAVYITSGSSNGGRTAVMGSENGTIYITEKNLSLQSFQIEQINKAYNALVSSVYNGLLLQTRLKNYESLVSLDVINGVLITDLSGVTTALAATHARDPVKAVIDASELGTIFGTGLWVPSITSWLNVMSGDQLQALNASFAGNNRVFIGTGIDDSVTGTTENDFLVGGGGADFLSGADGDDVLSGGESSDYLSGGDGADVLSGGSGDDTLYGGNGDDLLQGERGNDYLTGGEGSDVYFFERGWGKDTVINYDTSTAKSDVVEFAADIKSDDVDITREYSDLVLTLRGSSDRITISNYFSADGASAYRLETIRFIDGTTWSIDQIKAMVVRTSDGNDRMWGYSAGDVIDGGLGDDEIYGQGGNDLLSGGAGNDSLSGDEGADSLEGGDGQDNLSGGSGADILSGGSGDDSLSGGYDNDLLIGGNGNDYLAGGEGSDTYRFSRGWGRDTVYNYDNSNNKTDTIEFAAEISPDDILVTRYYDDLILSLRGTTDRITVSNYFNSDGISAYALEQIKFANGTVWSLEQIKPMVLQTTEGSDAIWAYSTDDVISGGLGDDSLYGQGGNDTLDGGAGNDSLNGGSGNDTLTGGIGNDNISGEDGADLVDGGEGQDYLSGGSGADTVLGGEGNDSLDGGADNDILVGGSGNDSLSGGSGSDTYRFSRGWGQDTVYNYDSSNNKIDTIEFAPEISPDDILVTRYYDDLTLSLRGTTDRITVSNYFNSDGISAYALEQIKFANGTVWSLEQIKPMVLETTDGADAIWAYATDDVISGGLGDDSLYGQGGDDNLDGGAGNDSLNGGSGTDRLTGGTGNDYIYGEDGADLIDGGEGQDYLSGGSGADTVLGGEGTDSLDGGADNDILVGGSGNDSLSGGSGSDTYRFSRGWGQDIVYNYDSSTNKSDVIEFSAEISPSDILATRYYDDLILSLRGTTDRISISNYFNNDGVSAYGLESIKFADGTAWSLDQIKPMVLQTTDGADAVWGYATDDNISGGLGDDSLYGQGGNDTLDGSTGNDSLNGGSGNDTLTGGIGNDNISGEDGADQLDGGDGQDYLSGGAGADLLLGGSGDDSLDGGADNDILTGGSGNDSLSGSGGSDIYRFSRGWGQDYVYNYDSSTNKTDAIEFAADILPNDIIVTRASSDLILTLRGTTDRIVVSNYFYNDGVGSYSLESIKFADGTVWNLDQMKVAAVQSTVGDDALWGYATNDALQGGLGNDVLYGQGGNDTLNGDAGNDTLNGEAGNDSLDGGDGNDYLYGGDDADTLRGGAGDDILYGGSGNDVLLSDAGNDYLSGGPGSDTYQFSRGWGQDTIYNYDSDLGKSDAIVFASDISSGDIAVTRSGSDLVLSLNGSNDKIVVSSYFSNDGDSPYQVEQVRFADGTVWTVNQIKSMAAFTSTDGNDVLTGYASDDVISGALGDDRIDGRAGNDVLSGDQGDDTLYGDLGADILSGGAGSDVLYGDDGADKLTGDAGNDRLSGGTGDDLLDGGSGNDYLEGGAGSDTYLFRKGSGQDQIYNYSSSEAAVGKVDILRLEGLTASDILITRQSDDLVIQIKSTGDSIRVNSHFYQDGSASYAIDQIQFADGSIWNGAAIKTEVLKATENADTLIGYQTDDQLAGLEGSDTISGRGGNDVLDGGAGRDALYGEDGNDTLLGGADNDTLMGGAGNDVLDGGAGNDYLDGGYGSDTYLFHRGSGYDTISNGMYGEGLSGKLDVIRLDGLLPSDVSIRRESDDLIVQIRDTGETLRVSSHFSSNVSYGYAIDQLVFGDGSVWDKAYISNALLTGTVSDDALTGYETSDTISGLDGNDTLNGRGGDDVLEGGNGRDTLYGDEGNDTLLGGAGNDSLSGGEGDDLLDGGAGSDSLAGGYGSDTYIFRKGSGQDTISNYAYRDTTLGKLDIIRLDGLNPSQVSIRRDSDDLVIQIVETGETLRVSSHFYSDMSYGYAIDEIHFSDGTTWNQTQITAALLIGTAADDAITGYGSDDQISGFGGNDTLSGRGGNDTLNGGDGKDTLYGEDGDDALYGGAGNDSLSGGDGNDVLDGGLGNDSLDGGRGSDTYVFRKGAGNDTITNGVYNDTTPNKLDVIRLEGLTIDDVSIRRDGDDLLIQVRETGELLRVSSHFNTSPNYSYAVDQLQFSGGAVWDKSQIMAALLLGTEEGDSIQGYDTSDKLIGFGGNDTLSGLAGDDNLEGGDGKDTLSGGDGNDMLFGGADNDSLYGGAGDDVLDGGAGSDALEGGYGSDTYVFRKGSGQDVIRNYVYNDTTPGKLDTVRLEGLTAADITIRRDSDDLLIQIASTGETLRVSSHFASDSVWGYSIDQIQFSDGTVWNNAQITAALLIGTEVDDTIIGYASADRLVGGAGNDSLSGRAGDDVLEGGDGKDTLSGEDGNDTLLGGIGNDSLTGGYGNDLLDGGAGNDTLEGGYGSDTYVFRRGSGQDTISNWAYNDTTANKLDVVRLEGLTLSDVTLRRESDDLVIQIRESGETLRISSHFNTYASYGYGIDLIQFADGTSLDSSQIRAALLIATDGDDSLTGYGTDDVISGAGGNDTIYGSGGNDTINGGEGKDSLSGDDGDDMLSGGVGNDTLNGGAGNDVLSGGADNDSLSGGYGNDTLDGGSGNDSLDGGYGSDTYIFRRGSGQDTISNYAYSDATLNKQDVIRLEGLNQSDVILRRESDDLVIQIRDTGETLRVSSHFYISPIYGYAIDVLSFADGSTLDATQIKALLLIGTQSDDYLVGYESADVLNGLSGNDTISGGAGDDALDGGDGKDTLSGQDGNDTLLGGAGNDSLSGGYGNDVLDGGTGNDSLEGGYGSDTYVFRKGSGQDQIYNYAYNDTTVGKLDIIRLEGLNLTDVRIRRESDDLIIQIRETGEVLRVSSHFSTSSVSGYAIDQVQFADGSVLNNEQIRRALLSGTDGDDNLTGYETNDVMQGFAGNDTINGGAGDDTLDGGDGKDVLSAGDGNDLLLGGEANDSLSGGYGNDILDGGVGNDSLDGGYGSDTNVFRRGGGQDTISNYAYSDGTANKLDVIKLEGLNPSDVIFSRTSDDLIIQIKNSSDYVRVSAHFTSSQVWGYAIDQVQFADGSVMTDAQIRSALLNGTLGDDSIIGYDSADVLTGSTGNDSLSGRGGDDIILGGEGKDSLRGEDGNDVLDGGAGNDTLSGGAGSDTYIFQRGSGQDSIDNSVYSDTTANKLDVVKLTGLNQDEVLLRRESDDLVIQIKDTGETLRVLNHFNSSTIWGYAVDQIQFGNGTVWGKAQIDANLFSPAYVDPVSLSGTSADDVLIGGAGNDTLYGSAGNDVLDGGAGNDRIDGGDGDDTYLFGIGSGQDTVYSYESRAGKRDTVKLTGLNADDVTLSREGSDLIVRINGTPDSLRINYHFISEATAGYQIDRIQFADGSHWDQEEIKLQVLKATAADQTIIGYSTADQLNGGNGDDSINGAEGNDTLVGGTGRDTLSGDSGNDVLLGGDGNDILNGGAGNDVLDGGAGDDRLDGGDGDDTYLFGIGSGQDTIYYAYESRIGKVDTVKLQGLNPADILLSQEGADLLIRVVGSNDSLRVNNHFQSDASAGYQIDRIEFADGSFWDQGAIKALVLQGTDANQSLTGYSTDDVIDGGAGDDTVSGAGGSDTLSGGAGEDVLNGGSGDDLLDGGSGADTVSGDDGNDRLLGGAGNDILYGGSGNDILDGGVGNDRLDGGAGDDIYLFGKGSGQDTVYYANESRADKLDTIKLVGLNVADVTVLRDSYDLVILVNGTADSIRVNYHFMSDATSGYQIDRIQFADGTYWDQATIKSEVMKGSDADQYLTGYAGDDVINAGAGDDTVYGGTGSDTLLGGAGVDTLYGEDGGDSLFGGVGNDYLFGGSGNDVLDGGAGNDRLDGGAGDDTYLFGKGSGQDTIYYVNEMRADKLDVVKLVGLSASDISIAQEGYDLLIRINGTTDSLRVIYHFQGDAAGGYQIDRIQFVDGSYWDQTYIKAQVLIGTDANQSLTGYSTDDVINAGAGDDSISGGSGNDTLSGEAGDDNLNGGSGNDTLSGGAGADSLYGDDGDDTLLGGAGNDYLYGGSGNDTLDGGAGNDRLDGGAGDDTYLFGKGSGQDSIYYANETREGKRDTVQLVGLNASDVSLARDGYDLIIRINGSTDTFRVVYHFLSDATAGYQIDRIQFADGSYWNQADIGTRVLQGTEVDESSSGTAGNDVIDAGAGDDTVNGGAGNDTLNGGVGSDALNGNDGDDLLLGGMGNDVLSGGSGNDVLEGGVGNDRLDGGDGDDVYVFSRGAGQDTIYYAYESRAGKLDTVKLVDLTASDVNVVREGSDLVIRIKGSTDSLRVVYHFQSDATGGYQIDRIQFADGSFWDQAAIKNQVLQGSDADDSLAGTGANDVIDAGLGDDTVSGGGGDDTLVGNAGADTLNGDDGNDLLQGGSGNDILYGGAGNDVLDGGTGNDRLDGGSGDDTYVFGKGSGQDTIYYAYEDRVGKLDTVKLKDLNPADVMVRRDGNDLLIQIIGKTDTLRVVSHFTNDAAGGYQIDRLEFADGSFWDQTRIKAQVLQGTDADDALSGTSSNDVIDAGLGDDTVYGGAGNDTLTGNIGADTLSGDAGDDLLLGGSGNDTLNGGSGNDVLDGGIGNDRMDGGEGDDIYLFGRGAGQDTIYANETRVGKLDVVKLTDLNASDVSVKRDGYDLVVRVLGTTDVLRVTYQFLSDSTAGYQIDRLQFADGTYWDLEAIKYQVLQGSDLDDALSGTNANDQINAGAGDDTVSGAGGDDTLIGGAGADTISGDDGNDLLQGGAGNDRLYGGYGNDILDGGEGNDQLDGGEGDDTYLFSKGAGQDTIYYANENRTGKNDVIKLIGLNASDVTVKRESNDLVIRVIGSSDTLRVAAHFSGDATAGYQIDHIQFADGSTWDQSTIKSAVAQGTDGEETLQGYASNDVINAGLGDDTVYGAGGNDLLSGDAGADTLWGEDGNDSLLGGSGKDALYGGNGDDVLDGGPGNDALNGGEGNDTYLFDAGAGQDVISNYDSGSSIDTVQFGDHVSLEDLWFRRNAGDLEVSIVGTADKVVVSNWYASNDYHVDQFRTADGKTLLDSQVQSLVDSMASFGVDAGAETSLTNAQHTQLEGVLAANWK</sequence>
<feature type="domain" description="Haemolysin-type calcium binding-related" evidence="11">
    <location>
        <begin position="4085"/>
        <end position="4126"/>
    </location>
</feature>
<feature type="domain" description="Haemolysin-type calcium binding-related" evidence="11">
    <location>
        <begin position="3591"/>
        <end position="3634"/>
    </location>
</feature>
<feature type="transmembrane region" description="Helical" evidence="10">
    <location>
        <begin position="160"/>
        <end position="181"/>
    </location>
</feature>
<evidence type="ECO:0000256" key="3">
    <source>
        <dbReference type="ARBA" id="ARBA00022525"/>
    </source>
</evidence>
<feature type="domain" description="Haemolysin-type calcium binding-related" evidence="11">
    <location>
        <begin position="5031"/>
        <end position="5073"/>
    </location>
</feature>
<feature type="domain" description="Haemolysin-type calcium binding-related" evidence="11">
    <location>
        <begin position="5394"/>
        <end position="5436"/>
    </location>
</feature>
<keyword evidence="8 10" id="KW-0472">Membrane</keyword>
<feature type="domain" description="Haemolysin-type calcium binding-related" evidence="11">
    <location>
        <begin position="1898"/>
        <end position="1941"/>
    </location>
</feature>
<evidence type="ECO:0000313" key="12">
    <source>
        <dbReference type="EMBL" id="MCF7544292.1"/>
    </source>
</evidence>
<feature type="region of interest" description="Disordered" evidence="9">
    <location>
        <begin position="1785"/>
        <end position="1806"/>
    </location>
</feature>
<evidence type="ECO:0000256" key="8">
    <source>
        <dbReference type="ARBA" id="ARBA00023136"/>
    </source>
</evidence>
<evidence type="ECO:0000256" key="6">
    <source>
        <dbReference type="ARBA" id="ARBA00022837"/>
    </source>
</evidence>
<feature type="domain" description="Haemolysin-type calcium binding-related" evidence="11">
    <location>
        <begin position="2653"/>
        <end position="2696"/>
    </location>
</feature>
<feature type="domain" description="Haemolysin-type calcium binding-related" evidence="11">
    <location>
        <begin position="1044"/>
        <end position="1086"/>
    </location>
</feature>
<keyword evidence="5" id="KW-0677">Repeat</keyword>
<evidence type="ECO:0000256" key="5">
    <source>
        <dbReference type="ARBA" id="ARBA00022737"/>
    </source>
</evidence>
<feature type="domain" description="Haemolysin-type calcium binding-related" evidence="11">
    <location>
        <begin position="4667"/>
        <end position="4710"/>
    </location>
</feature>
<keyword evidence="4" id="KW-0800">Toxin</keyword>
<feature type="domain" description="Haemolysin-type calcium binding-related" evidence="11">
    <location>
        <begin position="4467"/>
        <end position="4509"/>
    </location>
</feature>